<proteinExistence type="predicted"/>
<gene>
    <name evidence="3" type="primary">LOC120267389</name>
</gene>
<evidence type="ECO:0000313" key="3">
    <source>
        <dbReference type="RefSeq" id="XP_039130960.1"/>
    </source>
</evidence>
<organism evidence="2 3">
    <name type="scientific">Dioscorea cayennensis subsp. rotundata</name>
    <name type="common">White Guinea yam</name>
    <name type="synonym">Dioscorea rotundata</name>
    <dbReference type="NCBI Taxonomy" id="55577"/>
    <lineage>
        <taxon>Eukaryota</taxon>
        <taxon>Viridiplantae</taxon>
        <taxon>Streptophyta</taxon>
        <taxon>Embryophyta</taxon>
        <taxon>Tracheophyta</taxon>
        <taxon>Spermatophyta</taxon>
        <taxon>Magnoliopsida</taxon>
        <taxon>Liliopsida</taxon>
        <taxon>Dioscoreales</taxon>
        <taxon>Dioscoreaceae</taxon>
        <taxon>Dioscorea</taxon>
    </lineage>
</organism>
<reference evidence="3" key="1">
    <citation type="submission" date="2025-08" db="UniProtKB">
        <authorList>
            <consortium name="RefSeq"/>
        </authorList>
    </citation>
    <scope>IDENTIFICATION</scope>
</reference>
<keyword evidence="2" id="KW-1185">Reference proteome</keyword>
<evidence type="ECO:0000313" key="2">
    <source>
        <dbReference type="Proteomes" id="UP001515500"/>
    </source>
</evidence>
<protein>
    <submittedName>
        <fullName evidence="3">Uncharacterized protein LOC120267389</fullName>
    </submittedName>
</protein>
<dbReference type="Proteomes" id="UP001515500">
    <property type="component" value="Chromosome 8"/>
</dbReference>
<dbReference type="GeneID" id="120267389"/>
<accession>A0AB40BU28</accession>
<evidence type="ECO:0000259" key="1">
    <source>
        <dbReference type="Pfam" id="PF10551"/>
    </source>
</evidence>
<dbReference type="AlphaFoldDB" id="A0AB40BU28"/>
<name>A0AB40BU28_DIOCR</name>
<dbReference type="InterPro" id="IPR018289">
    <property type="entry name" value="MULE_transposase_dom"/>
</dbReference>
<feature type="domain" description="MULE transposase" evidence="1">
    <location>
        <begin position="118"/>
        <end position="198"/>
    </location>
</feature>
<dbReference type="PANTHER" id="PTHR31973">
    <property type="entry name" value="POLYPROTEIN, PUTATIVE-RELATED"/>
    <property type="match status" value="1"/>
</dbReference>
<dbReference type="PANTHER" id="PTHR31973:SF187">
    <property type="entry name" value="MUTATOR TRANSPOSASE MUDRA PROTEIN"/>
    <property type="match status" value="1"/>
</dbReference>
<sequence>MPCGKVTLPLSESKHHDVHSCGGGIGSASHPKTSKKWVSRKVIQKLRDWPLYKAVDIQWDMLCDHGVRLPYKQAWRGKELARGILQICDKASYDLLLWYASKVIETNPGSIVLIERDGRYGGILLGATEKDGNEGFFHLVFTIVDNETDNNWTWFISKLGDALYGDDEYHDIITFISDQSKGLVNVVAKVFPSAHMVIAYSIFRTTSLNQIASRRWGEMYSNVTESFNSWIREAHHLPICNMVDSIRFKMMNMMCDRYEHCQMWDTYLYPTIHKKIEDVVEESRLWSWQVYGLPCKHACAAIMLTDTNVHRFIERYHTMNLFQKAYTNQIFRIPDHDKPRDDNRVLQLRPPIAKKRPGRPRHRRIESQAFGVRELRCSRCQQIGHNRATCNEVITD</sequence>
<dbReference type="RefSeq" id="XP_039130960.1">
    <property type="nucleotide sequence ID" value="XM_039275026.1"/>
</dbReference>
<dbReference type="Pfam" id="PF10551">
    <property type="entry name" value="MULE"/>
    <property type="match status" value="1"/>
</dbReference>